<keyword evidence="12" id="KW-1185">Reference proteome</keyword>
<feature type="transmembrane region" description="Helical" evidence="10">
    <location>
        <begin position="63"/>
        <end position="83"/>
    </location>
</feature>
<evidence type="ECO:0000256" key="8">
    <source>
        <dbReference type="ARBA" id="ARBA00035585"/>
    </source>
</evidence>
<keyword evidence="5 10" id="KW-0472">Membrane</keyword>
<gene>
    <name evidence="10 11" type="primary">crcB</name>
    <name evidence="10" type="synonym">fluC</name>
    <name evidence="11" type="ORF">ACFYKT_00315</name>
</gene>
<keyword evidence="2 10" id="KW-1003">Cell membrane</keyword>
<feature type="binding site" evidence="10">
    <location>
        <position position="77"/>
    </location>
    <ligand>
        <name>Na(+)</name>
        <dbReference type="ChEBI" id="CHEBI:29101"/>
        <note>structural</note>
    </ligand>
</feature>
<keyword evidence="10" id="KW-0479">Metal-binding</keyword>
<evidence type="ECO:0000256" key="1">
    <source>
        <dbReference type="ARBA" id="ARBA00004651"/>
    </source>
</evidence>
<keyword evidence="10" id="KW-0813">Transport</keyword>
<keyword evidence="4 10" id="KW-1133">Transmembrane helix</keyword>
<evidence type="ECO:0000313" key="12">
    <source>
        <dbReference type="Proteomes" id="UP001601058"/>
    </source>
</evidence>
<feature type="transmembrane region" description="Helical" evidence="10">
    <location>
        <begin position="32"/>
        <end position="51"/>
    </location>
</feature>
<dbReference type="Pfam" id="PF02537">
    <property type="entry name" value="CRCB"/>
    <property type="match status" value="1"/>
</dbReference>
<keyword evidence="6 10" id="KW-0407">Ion channel</keyword>
<evidence type="ECO:0000256" key="7">
    <source>
        <dbReference type="ARBA" id="ARBA00035120"/>
    </source>
</evidence>
<protein>
    <recommendedName>
        <fullName evidence="10">Fluoride-specific ion channel FluC</fullName>
    </recommendedName>
</protein>
<evidence type="ECO:0000256" key="6">
    <source>
        <dbReference type="ARBA" id="ARBA00023303"/>
    </source>
</evidence>
<comment type="activity regulation">
    <text evidence="10">Na(+) is not transported, but it plays an essential structural role and its presence is essential for fluoride channel function.</text>
</comment>
<dbReference type="PANTHER" id="PTHR28259:SF1">
    <property type="entry name" value="FLUORIDE EXPORT PROTEIN 1-RELATED"/>
    <property type="match status" value="1"/>
</dbReference>
<comment type="catalytic activity">
    <reaction evidence="8">
        <text>fluoride(in) = fluoride(out)</text>
        <dbReference type="Rhea" id="RHEA:76159"/>
        <dbReference type="ChEBI" id="CHEBI:17051"/>
    </reaction>
    <physiologicalReaction direction="left-to-right" evidence="8">
        <dbReference type="Rhea" id="RHEA:76160"/>
    </physiologicalReaction>
</comment>
<dbReference type="RefSeq" id="WP_389213778.1">
    <property type="nucleotide sequence ID" value="NZ_JBIACJ010000001.1"/>
</dbReference>
<comment type="function">
    <text evidence="9 10">Fluoride-specific ion channel. Important for reducing fluoride concentration in the cell, thus reducing its toxicity.</text>
</comment>
<feature type="binding site" evidence="10">
    <location>
        <position position="74"/>
    </location>
    <ligand>
        <name>Na(+)</name>
        <dbReference type="ChEBI" id="CHEBI:29101"/>
        <note>structural</note>
    </ligand>
</feature>
<keyword evidence="10" id="KW-0915">Sodium</keyword>
<keyword evidence="10" id="KW-0406">Ion transport</keyword>
<proteinExistence type="inferred from homology"/>
<dbReference type="NCBIfam" id="TIGR00494">
    <property type="entry name" value="crcB"/>
    <property type="match status" value="1"/>
</dbReference>
<organism evidence="11 12">
    <name type="scientific">Cytobacillus mangrovibacter</name>
    <dbReference type="NCBI Taxonomy" id="3299024"/>
    <lineage>
        <taxon>Bacteria</taxon>
        <taxon>Bacillati</taxon>
        <taxon>Bacillota</taxon>
        <taxon>Bacilli</taxon>
        <taxon>Bacillales</taxon>
        <taxon>Bacillaceae</taxon>
        <taxon>Cytobacillus</taxon>
    </lineage>
</organism>
<dbReference type="Proteomes" id="UP001601058">
    <property type="component" value="Unassembled WGS sequence"/>
</dbReference>
<sequence length="128" mass="13643">MAYFSIGIGGIIGSLLRYFVSLWSGNLLGNSFPFGTLIANIAGAFLLGIFTRKVAESNRANPNYVLAIGTGAIGSFTTLSTLSTETVLLMEKSEWLLAFIYIILSLIGGLGAAWIGYRQRGLKGMGVK</sequence>
<evidence type="ECO:0000256" key="2">
    <source>
        <dbReference type="ARBA" id="ARBA00022475"/>
    </source>
</evidence>
<evidence type="ECO:0000256" key="9">
    <source>
        <dbReference type="ARBA" id="ARBA00049940"/>
    </source>
</evidence>
<name>A0ABW6JTJ0_9BACI</name>
<keyword evidence="3 10" id="KW-0812">Transmembrane</keyword>
<comment type="caution">
    <text evidence="11">The sequence shown here is derived from an EMBL/GenBank/DDBJ whole genome shotgun (WGS) entry which is preliminary data.</text>
</comment>
<reference evidence="11 12" key="1">
    <citation type="submission" date="2024-08" db="EMBL/GenBank/DDBJ databases">
        <title>Two novel Cytobacillus novel species.</title>
        <authorList>
            <person name="Liu G."/>
        </authorList>
    </citation>
    <scope>NUCLEOTIDE SEQUENCE [LARGE SCALE GENOMIC DNA]</scope>
    <source>
        <strain evidence="11 12">FJAT-53684</strain>
    </source>
</reference>
<dbReference type="EMBL" id="JBIACJ010000001">
    <property type="protein sequence ID" value="MFE8694794.1"/>
    <property type="molecule type" value="Genomic_DNA"/>
</dbReference>
<evidence type="ECO:0000256" key="5">
    <source>
        <dbReference type="ARBA" id="ARBA00023136"/>
    </source>
</evidence>
<comment type="similarity">
    <text evidence="7 10">Belongs to the fluoride channel Fluc/FEX (TC 1.A.43) family.</text>
</comment>
<evidence type="ECO:0000256" key="10">
    <source>
        <dbReference type="HAMAP-Rule" id="MF_00454"/>
    </source>
</evidence>
<evidence type="ECO:0000256" key="4">
    <source>
        <dbReference type="ARBA" id="ARBA00022989"/>
    </source>
</evidence>
<evidence type="ECO:0000313" key="11">
    <source>
        <dbReference type="EMBL" id="MFE8694794.1"/>
    </source>
</evidence>
<evidence type="ECO:0000256" key="3">
    <source>
        <dbReference type="ARBA" id="ARBA00022692"/>
    </source>
</evidence>
<comment type="subcellular location">
    <subcellularLocation>
        <location evidence="1 10">Cell membrane</location>
        <topology evidence="1 10">Multi-pass membrane protein</topology>
    </subcellularLocation>
</comment>
<feature type="transmembrane region" description="Helical" evidence="10">
    <location>
        <begin position="95"/>
        <end position="117"/>
    </location>
</feature>
<dbReference type="PANTHER" id="PTHR28259">
    <property type="entry name" value="FLUORIDE EXPORT PROTEIN 1-RELATED"/>
    <property type="match status" value="1"/>
</dbReference>
<dbReference type="InterPro" id="IPR003691">
    <property type="entry name" value="FluC"/>
</dbReference>
<dbReference type="HAMAP" id="MF_00454">
    <property type="entry name" value="FluC"/>
    <property type="match status" value="1"/>
</dbReference>
<accession>A0ABW6JTJ0</accession>